<evidence type="ECO:0000313" key="1">
    <source>
        <dbReference type="EMBL" id="JAH60420.1"/>
    </source>
</evidence>
<reference evidence="1" key="1">
    <citation type="submission" date="2014-11" db="EMBL/GenBank/DDBJ databases">
        <authorList>
            <person name="Amaro Gonzalez C."/>
        </authorList>
    </citation>
    <scope>NUCLEOTIDE SEQUENCE</scope>
</reference>
<sequence>MRRVQGVWLLAV</sequence>
<accession>A0A0E9U5J2</accession>
<reference evidence="1" key="2">
    <citation type="journal article" date="2015" name="Fish Shellfish Immunol.">
        <title>Early steps in the European eel (Anguilla anguilla)-Vibrio vulnificus interaction in the gills: Role of the RtxA13 toxin.</title>
        <authorList>
            <person name="Callol A."/>
            <person name="Pajuelo D."/>
            <person name="Ebbesson L."/>
            <person name="Teles M."/>
            <person name="MacKenzie S."/>
            <person name="Amaro C."/>
        </authorList>
    </citation>
    <scope>NUCLEOTIDE SEQUENCE</scope>
</reference>
<name>A0A0E9U5J2_ANGAN</name>
<dbReference type="EMBL" id="GBXM01048157">
    <property type="protein sequence ID" value="JAH60420.1"/>
    <property type="molecule type" value="Transcribed_RNA"/>
</dbReference>
<organism evidence="1">
    <name type="scientific">Anguilla anguilla</name>
    <name type="common">European freshwater eel</name>
    <name type="synonym">Muraena anguilla</name>
    <dbReference type="NCBI Taxonomy" id="7936"/>
    <lineage>
        <taxon>Eukaryota</taxon>
        <taxon>Metazoa</taxon>
        <taxon>Chordata</taxon>
        <taxon>Craniata</taxon>
        <taxon>Vertebrata</taxon>
        <taxon>Euteleostomi</taxon>
        <taxon>Actinopterygii</taxon>
        <taxon>Neopterygii</taxon>
        <taxon>Teleostei</taxon>
        <taxon>Anguilliformes</taxon>
        <taxon>Anguillidae</taxon>
        <taxon>Anguilla</taxon>
    </lineage>
</organism>
<protein>
    <submittedName>
        <fullName evidence="1">Uncharacterized protein</fullName>
    </submittedName>
</protein>
<proteinExistence type="predicted"/>